<evidence type="ECO:0000256" key="1">
    <source>
        <dbReference type="SAM" id="MobiDB-lite"/>
    </source>
</evidence>
<reference evidence="2" key="1">
    <citation type="submission" date="2018-11" db="EMBL/GenBank/DDBJ databases">
        <authorList>
            <person name="Alioto T."/>
            <person name="Alioto T."/>
        </authorList>
    </citation>
    <scope>NUCLEOTIDE SEQUENCE</scope>
</reference>
<feature type="region of interest" description="Disordered" evidence="1">
    <location>
        <begin position="14"/>
        <end position="97"/>
    </location>
</feature>
<name>A0A8B6GA53_MYTGA</name>
<keyword evidence="3" id="KW-1185">Reference proteome</keyword>
<proteinExistence type="predicted"/>
<dbReference type="Proteomes" id="UP000596742">
    <property type="component" value="Unassembled WGS sequence"/>
</dbReference>
<dbReference type="EMBL" id="UYJE01008111">
    <property type="protein sequence ID" value="VDI61160.1"/>
    <property type="molecule type" value="Genomic_DNA"/>
</dbReference>
<feature type="compositionally biased region" description="Low complexity" evidence="1">
    <location>
        <begin position="17"/>
        <end position="34"/>
    </location>
</feature>
<organism evidence="2 3">
    <name type="scientific">Mytilus galloprovincialis</name>
    <name type="common">Mediterranean mussel</name>
    <dbReference type="NCBI Taxonomy" id="29158"/>
    <lineage>
        <taxon>Eukaryota</taxon>
        <taxon>Metazoa</taxon>
        <taxon>Spiralia</taxon>
        <taxon>Lophotrochozoa</taxon>
        <taxon>Mollusca</taxon>
        <taxon>Bivalvia</taxon>
        <taxon>Autobranchia</taxon>
        <taxon>Pteriomorphia</taxon>
        <taxon>Mytilida</taxon>
        <taxon>Mytiloidea</taxon>
        <taxon>Mytilidae</taxon>
        <taxon>Mytilinae</taxon>
        <taxon>Mytilus</taxon>
    </lineage>
</organism>
<dbReference type="AlphaFoldDB" id="A0A8B6GA53"/>
<gene>
    <name evidence="2" type="ORF">MGAL_10B008917</name>
</gene>
<evidence type="ECO:0000313" key="3">
    <source>
        <dbReference type="Proteomes" id="UP000596742"/>
    </source>
</evidence>
<comment type="caution">
    <text evidence="2">The sequence shown here is derived from an EMBL/GenBank/DDBJ whole genome shotgun (WGS) entry which is preliminary data.</text>
</comment>
<accession>A0A8B6GA53</accession>
<dbReference type="OrthoDB" id="10404651at2759"/>
<sequence length="97" mass="10840">MSEQEILNVFECSNGFDLLSDSETSNSENNTEELCGSKDIPSNMYDWDSSDDDMPNIEIPKRQKKKAQKLSSDEEGNQGSLEVERDQDSVEVEGSEG</sequence>
<protein>
    <submittedName>
        <fullName evidence="2">Uncharacterized protein</fullName>
    </submittedName>
</protein>
<evidence type="ECO:0000313" key="2">
    <source>
        <dbReference type="EMBL" id="VDI61160.1"/>
    </source>
</evidence>